<evidence type="ECO:0000256" key="3">
    <source>
        <dbReference type="ARBA" id="ARBA00022214"/>
    </source>
</evidence>
<keyword evidence="4" id="KW-0964">Secreted</keyword>
<accession>A0A1H8CT01</accession>
<dbReference type="InterPro" id="IPR053753">
    <property type="entry name" value="RNase_N1/T1-like_sf"/>
</dbReference>
<reference evidence="8 9" key="1">
    <citation type="submission" date="2016-10" db="EMBL/GenBank/DDBJ databases">
        <authorList>
            <person name="de Groot N.N."/>
        </authorList>
    </citation>
    <scope>NUCLEOTIDE SEQUENCE [LARGE SCALE GENOMIC DNA]</scope>
    <source>
        <strain evidence="8 9">CGMCC 1.5070</strain>
    </source>
</reference>
<proteinExistence type="inferred from homology"/>
<dbReference type="InterPro" id="IPR001887">
    <property type="entry name" value="Barnase"/>
</dbReference>
<name>A0A1H8CT01_9FIRM</name>
<evidence type="ECO:0000256" key="5">
    <source>
        <dbReference type="ARBA" id="ARBA00022722"/>
    </source>
</evidence>
<dbReference type="AlphaFoldDB" id="A0A1H8CT01"/>
<gene>
    <name evidence="8" type="ORF">SAMN05216180_2294</name>
</gene>
<organism evidence="8 9">
    <name type="scientific">Hydrogenoanaerobacterium saccharovorans</name>
    <dbReference type="NCBI Taxonomy" id="474960"/>
    <lineage>
        <taxon>Bacteria</taxon>
        <taxon>Bacillati</taxon>
        <taxon>Bacillota</taxon>
        <taxon>Clostridia</taxon>
        <taxon>Eubacteriales</taxon>
        <taxon>Oscillospiraceae</taxon>
        <taxon>Hydrogenoanaerobacterium</taxon>
    </lineage>
</organism>
<evidence type="ECO:0000313" key="9">
    <source>
        <dbReference type="Proteomes" id="UP000199158"/>
    </source>
</evidence>
<keyword evidence="6" id="KW-0378">Hydrolase</keyword>
<dbReference type="PRINTS" id="PR00117">
    <property type="entry name" value="BARNASE"/>
</dbReference>
<dbReference type="NCBIfam" id="TIGR01641">
    <property type="entry name" value="phageSPP1_gp7"/>
    <property type="match status" value="1"/>
</dbReference>
<dbReference type="InterPro" id="IPR016191">
    <property type="entry name" value="Ribonuclease/ribotoxin"/>
</dbReference>
<feature type="domain" description="Phage head morphogenesis" evidence="7">
    <location>
        <begin position="33"/>
        <end position="80"/>
    </location>
</feature>
<keyword evidence="9" id="KW-1185">Reference proteome</keyword>
<evidence type="ECO:0000256" key="2">
    <source>
        <dbReference type="ARBA" id="ARBA00009006"/>
    </source>
</evidence>
<dbReference type="InterPro" id="IPR006528">
    <property type="entry name" value="Phage_head_morphogenesis_dom"/>
</dbReference>
<dbReference type="SUPFAM" id="SSF53933">
    <property type="entry name" value="Microbial ribonucleases"/>
    <property type="match status" value="1"/>
</dbReference>
<dbReference type="OrthoDB" id="9803442at2"/>
<dbReference type="InterPro" id="IPR000026">
    <property type="entry name" value="N1-like"/>
</dbReference>
<comment type="similarity">
    <text evidence="2">Belongs to the ribonuclease N1/T1 family.</text>
</comment>
<dbReference type="Pfam" id="PF00545">
    <property type="entry name" value="Ribonuclease"/>
    <property type="match status" value="1"/>
</dbReference>
<evidence type="ECO:0000256" key="4">
    <source>
        <dbReference type="ARBA" id="ARBA00022525"/>
    </source>
</evidence>
<dbReference type="GO" id="GO:0005576">
    <property type="term" value="C:extracellular region"/>
    <property type="evidence" value="ECO:0007669"/>
    <property type="project" value="UniProtKB-SubCell"/>
</dbReference>
<dbReference type="EMBL" id="FOCG01000002">
    <property type="protein sequence ID" value="SEM97574.1"/>
    <property type="molecule type" value="Genomic_DNA"/>
</dbReference>
<dbReference type="Proteomes" id="UP000199158">
    <property type="component" value="Unassembled WGS sequence"/>
</dbReference>
<sequence length="198" mass="23118">MYIKKMVAYVLPYEILSDIAKGKLDYFNPATVQSSNWKHWVAKMDEKMCIVCKNKHGEIYSMDEAPPEEPPIHFGCRCKIEIMRAVFAGNATKDRQNGADYWIKHYGALPDYYISEDDLKNLGWRRGNAPAKFAPEKMATMGEYRNDDGHLPQIVGRSWYEADINYYSGKRNKHRLLWSNDGLIFVTYDHYETFIELI</sequence>
<evidence type="ECO:0000256" key="6">
    <source>
        <dbReference type="ARBA" id="ARBA00022801"/>
    </source>
</evidence>
<evidence type="ECO:0000259" key="7">
    <source>
        <dbReference type="Pfam" id="PF04233"/>
    </source>
</evidence>
<dbReference type="Gene3D" id="3.40.20.20">
    <property type="match status" value="2"/>
</dbReference>
<evidence type="ECO:0000256" key="1">
    <source>
        <dbReference type="ARBA" id="ARBA00004613"/>
    </source>
</evidence>
<evidence type="ECO:0000313" key="8">
    <source>
        <dbReference type="EMBL" id="SEM97574.1"/>
    </source>
</evidence>
<dbReference type="STRING" id="474960.SAMN05216180_2294"/>
<comment type="subcellular location">
    <subcellularLocation>
        <location evidence="1">Secreted</location>
    </subcellularLocation>
</comment>
<dbReference type="Pfam" id="PF04233">
    <property type="entry name" value="Phage_Mu_F"/>
    <property type="match status" value="1"/>
</dbReference>
<keyword evidence="5" id="KW-0540">Nuclease</keyword>
<dbReference type="GO" id="GO:0004521">
    <property type="term" value="F:RNA endonuclease activity"/>
    <property type="evidence" value="ECO:0007669"/>
    <property type="project" value="InterPro"/>
</dbReference>
<protein>
    <recommendedName>
        <fullName evidence="3">Ribonuclease</fullName>
    </recommendedName>
</protein>
<dbReference type="GO" id="GO:0003723">
    <property type="term" value="F:RNA binding"/>
    <property type="evidence" value="ECO:0007669"/>
    <property type="project" value="InterPro"/>
</dbReference>
<dbReference type="RefSeq" id="WP_092755210.1">
    <property type="nucleotide sequence ID" value="NZ_FOCG01000002.1"/>
</dbReference>
<dbReference type="GO" id="GO:0016787">
    <property type="term" value="F:hydrolase activity"/>
    <property type="evidence" value="ECO:0007669"/>
    <property type="project" value="UniProtKB-KW"/>
</dbReference>